<proteinExistence type="predicted"/>
<feature type="region of interest" description="Disordered" evidence="1">
    <location>
        <begin position="217"/>
        <end position="249"/>
    </location>
</feature>
<protein>
    <submittedName>
        <fullName evidence="2">Uncharacterized protein</fullName>
    </submittedName>
</protein>
<dbReference type="AlphaFoldDB" id="A0A4D4K986"/>
<evidence type="ECO:0000256" key="1">
    <source>
        <dbReference type="SAM" id="MobiDB-lite"/>
    </source>
</evidence>
<reference evidence="2 3" key="1">
    <citation type="journal article" date="2020" name="Int. J. Syst. Evol. Microbiol.">
        <title>Reclassification of Streptomyces castelarensis and Streptomyces sporoclivatus as later heterotypic synonyms of Streptomyces antimycoticus.</title>
        <authorList>
            <person name="Komaki H."/>
            <person name="Tamura T."/>
        </authorList>
    </citation>
    <scope>NUCLEOTIDE SEQUENCE [LARGE SCALE GENOMIC DNA]</scope>
    <source>
        <strain evidence="2 3">NBRC 12839</strain>
    </source>
</reference>
<gene>
    <name evidence="2" type="ORF">SANT12839_040600</name>
</gene>
<keyword evidence="3" id="KW-1185">Reference proteome</keyword>
<dbReference type="EMBL" id="BJHV01000001">
    <property type="protein sequence ID" value="GDY43178.1"/>
    <property type="molecule type" value="Genomic_DNA"/>
</dbReference>
<accession>A0A4D4K986</accession>
<evidence type="ECO:0000313" key="2">
    <source>
        <dbReference type="EMBL" id="GDY43178.1"/>
    </source>
</evidence>
<feature type="compositionally biased region" description="Pro residues" evidence="1">
    <location>
        <begin position="225"/>
        <end position="235"/>
    </location>
</feature>
<organism evidence="2 3">
    <name type="scientific">Streptomyces antimycoticus</name>
    <dbReference type="NCBI Taxonomy" id="68175"/>
    <lineage>
        <taxon>Bacteria</taxon>
        <taxon>Bacillati</taxon>
        <taxon>Actinomycetota</taxon>
        <taxon>Actinomycetes</taxon>
        <taxon>Kitasatosporales</taxon>
        <taxon>Streptomycetaceae</taxon>
        <taxon>Streptomyces</taxon>
        <taxon>Streptomyces violaceusniger group</taxon>
    </lineage>
</organism>
<comment type="caution">
    <text evidence="2">The sequence shown here is derived from an EMBL/GenBank/DDBJ whole genome shotgun (WGS) entry which is preliminary data.</text>
</comment>
<evidence type="ECO:0000313" key="3">
    <source>
        <dbReference type="Proteomes" id="UP000299290"/>
    </source>
</evidence>
<dbReference type="Proteomes" id="UP000299290">
    <property type="component" value="Unassembled WGS sequence"/>
</dbReference>
<name>A0A4D4K986_9ACTN</name>
<sequence>MARVGGLSAGGGGPLVVRLPAAPGGAVTRARTRLPPGVGVAVVVAAVTCVRAAVRRAAGARVGGLVAGGPGPLGASAASVRVAAPLAVWLPAARGGAVTRVAIALPTAARARAAVRRAAGVRVAGSRAVACAARVGRAVGRAVPAARPRPAAGVRTLGGFSAPLTVRLPAAAARAGSVLGGPLGLPRRAVSGGFWPGTRSPRRVGVVDGSSYGWSAGVGGSCGPRPRPPVSPCPSPRGRSPRRPAPAAP</sequence>
<dbReference type="RefSeq" id="WP_228053031.1">
    <property type="nucleotide sequence ID" value="NZ_BJHV01000001.1"/>
</dbReference>